<name>A0AAW1U6X0_9CUCU</name>
<feature type="compositionally biased region" description="Basic and acidic residues" evidence="1">
    <location>
        <begin position="278"/>
        <end position="298"/>
    </location>
</feature>
<dbReference type="EMBL" id="JARQZJ010000058">
    <property type="protein sequence ID" value="KAK9878764.1"/>
    <property type="molecule type" value="Genomic_DNA"/>
</dbReference>
<gene>
    <name evidence="2" type="ORF">WA026_023744</name>
</gene>
<evidence type="ECO:0000313" key="3">
    <source>
        <dbReference type="Proteomes" id="UP001431783"/>
    </source>
</evidence>
<feature type="compositionally biased region" description="Acidic residues" evidence="1">
    <location>
        <begin position="341"/>
        <end position="353"/>
    </location>
</feature>
<feature type="compositionally biased region" description="Acidic residues" evidence="1">
    <location>
        <begin position="30"/>
        <end position="40"/>
    </location>
</feature>
<protein>
    <submittedName>
        <fullName evidence="2">Uncharacterized protein</fullName>
    </submittedName>
</protein>
<dbReference type="AlphaFoldDB" id="A0AAW1U6X0"/>
<accession>A0AAW1U6X0</accession>
<organism evidence="2 3">
    <name type="scientific">Henosepilachna vigintioctopunctata</name>
    <dbReference type="NCBI Taxonomy" id="420089"/>
    <lineage>
        <taxon>Eukaryota</taxon>
        <taxon>Metazoa</taxon>
        <taxon>Ecdysozoa</taxon>
        <taxon>Arthropoda</taxon>
        <taxon>Hexapoda</taxon>
        <taxon>Insecta</taxon>
        <taxon>Pterygota</taxon>
        <taxon>Neoptera</taxon>
        <taxon>Endopterygota</taxon>
        <taxon>Coleoptera</taxon>
        <taxon>Polyphaga</taxon>
        <taxon>Cucujiformia</taxon>
        <taxon>Coccinelloidea</taxon>
        <taxon>Coccinellidae</taxon>
        <taxon>Epilachninae</taxon>
        <taxon>Epilachnini</taxon>
        <taxon>Henosepilachna</taxon>
    </lineage>
</organism>
<dbReference type="Proteomes" id="UP001431783">
    <property type="component" value="Unassembled WGS sequence"/>
</dbReference>
<feature type="compositionally biased region" description="Basic residues" evidence="1">
    <location>
        <begin position="299"/>
        <end position="309"/>
    </location>
</feature>
<feature type="compositionally biased region" description="Basic and acidic residues" evidence="1">
    <location>
        <begin position="1"/>
        <end position="18"/>
    </location>
</feature>
<sequence length="429" mass="50844">MDKEVKELYDQRHSESTPEHPPNLNFDSKEEMEEIEEGELEQSRDYEDSERDILELHSNDIDLKNELENRNEMLAPIPEKSKWEDDDDNLGQFSPTELKGDSKNSKSGTVSNEVLKRAENAIFAKAINAIRPIEIKKLSADRAKFYSGEKEESVEVKPLIQSVSVEKKIEKKTEISAPPTKLSVKERLGIKVNEPDPIIRLDRVSPFSKRTADRNYSYNERRMEVDDKRREERNRRDIRPRDTRRDKEKDSRRDRETQRNRDIHRRDDKTIRPRSKTKTRETEKKKRSRSTSESEDRKDKRKKKSKEKTKKKDEKEDKQKDEHQQEMQSATDKRKPTLDEASFEPDYDLESETEEKKEEESSSSDSDSTSSSEEEKRKKKRKKHRKKKYRKDSSSSSADSDSDSSDDEKERKRKKHKKNKKKKKKSKHK</sequence>
<keyword evidence="3" id="KW-1185">Reference proteome</keyword>
<feature type="compositionally biased region" description="Basic and acidic residues" evidence="1">
    <location>
        <begin position="219"/>
        <end position="271"/>
    </location>
</feature>
<proteinExistence type="predicted"/>
<feature type="compositionally biased region" description="Basic and acidic residues" evidence="1">
    <location>
        <begin position="41"/>
        <end position="53"/>
    </location>
</feature>
<comment type="caution">
    <text evidence="2">The sequence shown here is derived from an EMBL/GenBank/DDBJ whole genome shotgun (WGS) entry which is preliminary data.</text>
</comment>
<evidence type="ECO:0000256" key="1">
    <source>
        <dbReference type="SAM" id="MobiDB-lite"/>
    </source>
</evidence>
<evidence type="ECO:0000313" key="2">
    <source>
        <dbReference type="EMBL" id="KAK9878764.1"/>
    </source>
</evidence>
<feature type="region of interest" description="Disordered" evidence="1">
    <location>
        <begin position="70"/>
        <end position="111"/>
    </location>
</feature>
<feature type="region of interest" description="Disordered" evidence="1">
    <location>
        <begin position="1"/>
        <end position="53"/>
    </location>
</feature>
<feature type="compositionally biased region" description="Basic residues" evidence="1">
    <location>
        <begin position="411"/>
        <end position="429"/>
    </location>
</feature>
<feature type="compositionally biased region" description="Basic and acidic residues" evidence="1">
    <location>
        <begin position="310"/>
        <end position="338"/>
    </location>
</feature>
<feature type="compositionally biased region" description="Basic residues" evidence="1">
    <location>
        <begin position="377"/>
        <end position="390"/>
    </location>
</feature>
<feature type="region of interest" description="Disordered" evidence="1">
    <location>
        <begin position="203"/>
        <end position="429"/>
    </location>
</feature>
<reference evidence="2 3" key="1">
    <citation type="submission" date="2023-03" db="EMBL/GenBank/DDBJ databases">
        <title>Genome insight into feeding habits of ladybird beetles.</title>
        <authorList>
            <person name="Li H.-S."/>
            <person name="Huang Y.-H."/>
            <person name="Pang H."/>
        </authorList>
    </citation>
    <scope>NUCLEOTIDE SEQUENCE [LARGE SCALE GENOMIC DNA]</scope>
    <source>
        <strain evidence="2">SYSU_2023b</strain>
        <tissue evidence="2">Whole body</tissue>
    </source>
</reference>